<organism evidence="3 4">
    <name type="scientific">Thermithiobacillus plumbiphilus</name>
    <dbReference type="NCBI Taxonomy" id="1729899"/>
    <lineage>
        <taxon>Bacteria</taxon>
        <taxon>Pseudomonadati</taxon>
        <taxon>Pseudomonadota</taxon>
        <taxon>Acidithiobacillia</taxon>
        <taxon>Acidithiobacillales</taxon>
        <taxon>Thermithiobacillaceae</taxon>
        <taxon>Thermithiobacillus</taxon>
    </lineage>
</organism>
<sequence>MIIVKTSKISSKGQITLPSAVRAMLKSDLVRIVVEDGNIRLEAVPDVGGSLKAYAARYQPFEEAREQAWSEVVREQNPRT</sequence>
<comment type="caution">
    <text evidence="3">The sequence shown here is derived from an EMBL/GenBank/DDBJ whole genome shotgun (WGS) entry which is preliminary data.</text>
</comment>
<feature type="domain" description="SpoVT-AbrB" evidence="2">
    <location>
        <begin position="4"/>
        <end position="46"/>
    </location>
</feature>
<dbReference type="InterPro" id="IPR037914">
    <property type="entry name" value="SpoVT-AbrB_sf"/>
</dbReference>
<dbReference type="Proteomes" id="UP001446205">
    <property type="component" value="Unassembled WGS sequence"/>
</dbReference>
<dbReference type="PROSITE" id="PS51740">
    <property type="entry name" value="SPOVT_ABRB"/>
    <property type="match status" value="1"/>
</dbReference>
<dbReference type="EMBL" id="JBBPCO010000007">
    <property type="protein sequence ID" value="MEK8089748.1"/>
    <property type="molecule type" value="Genomic_DNA"/>
</dbReference>
<proteinExistence type="predicted"/>
<dbReference type="RefSeq" id="WP_341370806.1">
    <property type="nucleotide sequence ID" value="NZ_JBBPCO010000007.1"/>
</dbReference>
<protein>
    <submittedName>
        <fullName evidence="3">AbrB/MazE/SpoVT family DNA-binding domain-containing protein</fullName>
    </submittedName>
</protein>
<evidence type="ECO:0000313" key="3">
    <source>
        <dbReference type="EMBL" id="MEK8089748.1"/>
    </source>
</evidence>
<dbReference type="SUPFAM" id="SSF89447">
    <property type="entry name" value="AbrB/MazE/MraZ-like"/>
    <property type="match status" value="1"/>
</dbReference>
<name>A0ABU9DAL3_9PROT</name>
<dbReference type="Pfam" id="PF04014">
    <property type="entry name" value="MazE_antitoxin"/>
    <property type="match status" value="1"/>
</dbReference>
<dbReference type="Gene3D" id="2.10.260.10">
    <property type="match status" value="1"/>
</dbReference>
<reference evidence="3 4" key="1">
    <citation type="submission" date="2024-04" db="EMBL/GenBank/DDBJ databases">
        <authorList>
            <person name="Abashina T."/>
            <person name="Shaikin A."/>
        </authorList>
    </citation>
    <scope>NUCLEOTIDE SEQUENCE [LARGE SCALE GENOMIC DNA]</scope>
    <source>
        <strain evidence="3 4">AAFK</strain>
    </source>
</reference>
<keyword evidence="4" id="KW-1185">Reference proteome</keyword>
<evidence type="ECO:0000259" key="2">
    <source>
        <dbReference type="PROSITE" id="PS51740"/>
    </source>
</evidence>
<dbReference type="InterPro" id="IPR007159">
    <property type="entry name" value="SpoVT-AbrB_dom"/>
</dbReference>
<accession>A0ABU9DAL3</accession>
<evidence type="ECO:0000313" key="4">
    <source>
        <dbReference type="Proteomes" id="UP001446205"/>
    </source>
</evidence>
<keyword evidence="1 3" id="KW-0238">DNA-binding</keyword>
<dbReference type="GO" id="GO:0003677">
    <property type="term" value="F:DNA binding"/>
    <property type="evidence" value="ECO:0007669"/>
    <property type="project" value="UniProtKB-KW"/>
</dbReference>
<dbReference type="SMART" id="SM00966">
    <property type="entry name" value="SpoVT_AbrB"/>
    <property type="match status" value="1"/>
</dbReference>
<gene>
    <name evidence="3" type="ORF">WOB96_08195</name>
</gene>
<evidence type="ECO:0000256" key="1">
    <source>
        <dbReference type="PROSITE-ProRule" id="PRU01076"/>
    </source>
</evidence>